<dbReference type="InterPro" id="IPR010605">
    <property type="entry name" value="DUF1191"/>
</dbReference>
<organism evidence="1 2">
    <name type="scientific">Lactuca sativa</name>
    <name type="common">Garden lettuce</name>
    <dbReference type="NCBI Taxonomy" id="4236"/>
    <lineage>
        <taxon>Eukaryota</taxon>
        <taxon>Viridiplantae</taxon>
        <taxon>Streptophyta</taxon>
        <taxon>Embryophyta</taxon>
        <taxon>Tracheophyta</taxon>
        <taxon>Spermatophyta</taxon>
        <taxon>Magnoliopsida</taxon>
        <taxon>eudicotyledons</taxon>
        <taxon>Gunneridae</taxon>
        <taxon>Pentapetalae</taxon>
        <taxon>asterids</taxon>
        <taxon>campanulids</taxon>
        <taxon>Asterales</taxon>
        <taxon>Asteraceae</taxon>
        <taxon>Cichorioideae</taxon>
        <taxon>Cichorieae</taxon>
        <taxon>Lactucinae</taxon>
        <taxon>Lactuca</taxon>
    </lineage>
</organism>
<proteinExistence type="predicted"/>
<dbReference type="PANTHER" id="PTHR33512:SF14">
    <property type="entry name" value="EXPRESSED PROTEIN"/>
    <property type="match status" value="1"/>
</dbReference>
<keyword evidence="2" id="KW-1185">Reference proteome</keyword>
<dbReference type="Proteomes" id="UP000235145">
    <property type="component" value="Unassembled WGS sequence"/>
</dbReference>
<dbReference type="PANTHER" id="PTHR33512">
    <property type="entry name" value="PROTEIN, PUTATIVE (DUF1191)-RELATED"/>
    <property type="match status" value="1"/>
</dbReference>
<dbReference type="EMBL" id="NBSK02000004">
    <property type="protein sequence ID" value="KAJ0210073.1"/>
    <property type="molecule type" value="Genomic_DNA"/>
</dbReference>
<evidence type="ECO:0000313" key="2">
    <source>
        <dbReference type="Proteomes" id="UP000235145"/>
    </source>
</evidence>
<evidence type="ECO:0000313" key="1">
    <source>
        <dbReference type="EMBL" id="KAJ0210073.1"/>
    </source>
</evidence>
<dbReference type="Pfam" id="PF06697">
    <property type="entry name" value="DUF1191"/>
    <property type="match status" value="1"/>
</dbReference>
<name>A0A9R1VQ94_LACSA</name>
<gene>
    <name evidence="1" type="ORF">LSAT_V11C400180530</name>
</gene>
<accession>A0A9R1VQ94</accession>
<protein>
    <submittedName>
        <fullName evidence="1">Uncharacterized protein</fullName>
    </submittedName>
</protein>
<dbReference type="AlphaFoldDB" id="A0A9R1VQ94"/>
<comment type="caution">
    <text evidence="1">The sequence shown here is derived from an EMBL/GenBank/DDBJ whole genome shotgun (WGS) entry which is preliminary data.</text>
</comment>
<reference evidence="1 2" key="1">
    <citation type="journal article" date="2017" name="Nat. Commun.">
        <title>Genome assembly with in vitro proximity ligation data and whole-genome triplication in lettuce.</title>
        <authorList>
            <person name="Reyes-Chin-Wo S."/>
            <person name="Wang Z."/>
            <person name="Yang X."/>
            <person name="Kozik A."/>
            <person name="Arikit S."/>
            <person name="Song C."/>
            <person name="Xia L."/>
            <person name="Froenicke L."/>
            <person name="Lavelle D.O."/>
            <person name="Truco M.J."/>
            <person name="Xia R."/>
            <person name="Zhu S."/>
            <person name="Xu C."/>
            <person name="Xu H."/>
            <person name="Xu X."/>
            <person name="Cox K."/>
            <person name="Korf I."/>
            <person name="Meyers B.C."/>
            <person name="Michelmore R.W."/>
        </authorList>
    </citation>
    <scope>NUCLEOTIDE SEQUENCE [LARGE SCALE GENOMIC DNA]</scope>
    <source>
        <strain evidence="2">cv. Salinas</strain>
        <tissue evidence="1">Seedlings</tissue>
    </source>
</reference>
<sequence length="255" mass="28975">MKHWYLFLTYNFSDLSSTNLPELKFWASDDAITIKFGQITSKPNGSGSHPKGAWFDLHGQVNFTNLVQDNQCLTYEQGHFSIIVESRPPPFLVTLEVTTDGLKPMDHEEFGKSCTLRFTWCNPNVTTLYKKPFGSRNWHLEYTQECGQFCELRESSSKFPSVSGIHTIGARLLKLQATSYNKSYRLRHLIHASPKESTPSSKLDNMPRVCAIVGIAGGGIILLEWRHKKINRIQELESTVNAGEALHMTRNQKNL</sequence>